<protein>
    <recommendedName>
        <fullName evidence="2">PAS domain-containing protein</fullName>
    </recommendedName>
</protein>
<dbReference type="PROSITE" id="PS50112">
    <property type="entry name" value="PAS"/>
    <property type="match status" value="1"/>
</dbReference>
<dbReference type="InterPro" id="IPR000014">
    <property type="entry name" value="PAS"/>
</dbReference>
<evidence type="ECO:0000256" key="1">
    <source>
        <dbReference type="SAM" id="MobiDB-lite"/>
    </source>
</evidence>
<dbReference type="AlphaFoldDB" id="A0A4Q9PGG7"/>
<evidence type="ECO:0000259" key="2">
    <source>
        <dbReference type="PROSITE" id="PS50112"/>
    </source>
</evidence>
<dbReference type="EMBL" id="ML145305">
    <property type="protein sequence ID" value="TBU51576.1"/>
    <property type="molecule type" value="Genomic_DNA"/>
</dbReference>
<feature type="compositionally biased region" description="Low complexity" evidence="1">
    <location>
        <begin position="321"/>
        <end position="335"/>
    </location>
</feature>
<dbReference type="Gene3D" id="3.30.450.20">
    <property type="entry name" value="PAS domain"/>
    <property type="match status" value="1"/>
</dbReference>
<feature type="compositionally biased region" description="Basic and acidic residues" evidence="1">
    <location>
        <begin position="418"/>
        <end position="428"/>
    </location>
</feature>
<feature type="domain" description="PAS" evidence="2">
    <location>
        <begin position="222"/>
        <end position="263"/>
    </location>
</feature>
<feature type="compositionally biased region" description="Low complexity" evidence="1">
    <location>
        <begin position="296"/>
        <end position="307"/>
    </location>
</feature>
<dbReference type="SUPFAM" id="SSF55785">
    <property type="entry name" value="PYP-like sensor domain (PAS domain)"/>
    <property type="match status" value="1"/>
</dbReference>
<proteinExistence type="predicted"/>
<feature type="compositionally biased region" description="Polar residues" evidence="1">
    <location>
        <begin position="308"/>
        <end position="320"/>
    </location>
</feature>
<feature type="non-terminal residue" evidence="3">
    <location>
        <position position="599"/>
    </location>
</feature>
<dbReference type="STRING" id="114155.A0A4Q9PGG7"/>
<feature type="region of interest" description="Disordered" evidence="1">
    <location>
        <begin position="282"/>
        <end position="381"/>
    </location>
</feature>
<name>A0A4Q9PGG7_9APHY</name>
<evidence type="ECO:0000313" key="3">
    <source>
        <dbReference type="EMBL" id="TBU51576.1"/>
    </source>
</evidence>
<reference evidence="3 4" key="1">
    <citation type="submission" date="2019-01" db="EMBL/GenBank/DDBJ databases">
        <title>Draft genome sequences of three monokaryotic isolates of the white-rot basidiomycete fungus Dichomitus squalens.</title>
        <authorList>
            <consortium name="DOE Joint Genome Institute"/>
            <person name="Lopez S.C."/>
            <person name="Andreopoulos B."/>
            <person name="Pangilinan J."/>
            <person name="Lipzen A."/>
            <person name="Riley R."/>
            <person name="Ahrendt S."/>
            <person name="Ng V."/>
            <person name="Barry K."/>
            <person name="Daum C."/>
            <person name="Grigoriev I.V."/>
            <person name="Hilden K.S."/>
            <person name="Makela M.R."/>
            <person name="de Vries R.P."/>
        </authorList>
    </citation>
    <scope>NUCLEOTIDE SEQUENCE [LARGE SCALE GENOMIC DNA]</scope>
    <source>
        <strain evidence="3 4">CBS 464.89</strain>
    </source>
</reference>
<keyword evidence="4" id="KW-1185">Reference proteome</keyword>
<organism evidence="3 4">
    <name type="scientific">Dichomitus squalens</name>
    <dbReference type="NCBI Taxonomy" id="114155"/>
    <lineage>
        <taxon>Eukaryota</taxon>
        <taxon>Fungi</taxon>
        <taxon>Dikarya</taxon>
        <taxon>Basidiomycota</taxon>
        <taxon>Agaricomycotina</taxon>
        <taxon>Agaricomycetes</taxon>
        <taxon>Polyporales</taxon>
        <taxon>Polyporaceae</taxon>
        <taxon>Dichomitus</taxon>
    </lineage>
</organism>
<feature type="region of interest" description="Disordered" evidence="1">
    <location>
        <begin position="407"/>
        <end position="428"/>
    </location>
</feature>
<dbReference type="InterPro" id="IPR035965">
    <property type="entry name" value="PAS-like_dom_sf"/>
</dbReference>
<sequence>MLSIRAQGIFTPPPLATPVTSMSSATFHNMTAGGTTSSPVPSLHYISPQLSCPPFVAVSALRGLFGANRPRSPSAATLDTSMNSVWTDKLVEHAPVKQLETTSPVDLPIQMSLISPPGPVPSLDQKILQDHDRGSLLPSIGRDRNIGLGLTGLNGGSLDAHVAQFHSGSIGGQVAFRRPPRLPLHRYPRYSQSLPTVLILNKADVARLDDLAPERCAMVSEIINAQGVKDACLYIAPAVRHVLGYDPDELVGHSLAKFCHPADCVYLMPELKEASATPGPSLLITGLPSAPTSTLSAADPSSPDTSPNTEAVSGSNVEDTSASSPVWVARSSSSVGGSGTCPASSGGRSHTQEDYVVAPAPPAASSPLMGTPNEESEDRPPERKFWSLLSSNAVFSERSLWISQTVRNGDEPSTAADQRLRRLDDNETDLDRSSSWQYELQQLKFENRRLVDEVASLETGISKRYRKNQTSIAFEPSSNLSSGVAAGVSVGGTKDERRLCAPLVSVVVVQYDSVMTACDALLEHHVDMKLRGNKVTGILNRLHVAEPKPRDNVVRALFIPDAIKDRKKYDKDDSECCRLERDIEAEEGGAGVYSRELLA</sequence>
<dbReference type="CDD" id="cd00130">
    <property type="entry name" value="PAS"/>
    <property type="match status" value="1"/>
</dbReference>
<dbReference type="Proteomes" id="UP000292082">
    <property type="component" value="Unassembled WGS sequence"/>
</dbReference>
<gene>
    <name evidence="3" type="ORF">BD310DRAFT_1004951</name>
</gene>
<evidence type="ECO:0000313" key="4">
    <source>
        <dbReference type="Proteomes" id="UP000292082"/>
    </source>
</evidence>
<accession>A0A4Q9PGG7</accession>